<name>A0A5B1CFC2_9BACT</name>
<gene>
    <name evidence="2" type="ORF">LF1_04950</name>
</gene>
<evidence type="ECO:0000313" key="3">
    <source>
        <dbReference type="Proteomes" id="UP000322699"/>
    </source>
</evidence>
<dbReference type="InterPro" id="IPR000644">
    <property type="entry name" value="CBS_dom"/>
</dbReference>
<evidence type="ECO:0000313" key="2">
    <source>
        <dbReference type="EMBL" id="KAA1258004.1"/>
    </source>
</evidence>
<evidence type="ECO:0000259" key="1">
    <source>
        <dbReference type="Pfam" id="PF00571"/>
    </source>
</evidence>
<dbReference type="Pfam" id="PF00571">
    <property type="entry name" value="CBS"/>
    <property type="match status" value="1"/>
</dbReference>
<dbReference type="InterPro" id="IPR046342">
    <property type="entry name" value="CBS_dom_sf"/>
</dbReference>
<dbReference type="SUPFAM" id="SSF54631">
    <property type="entry name" value="CBS-domain pair"/>
    <property type="match status" value="1"/>
</dbReference>
<proteinExistence type="predicted"/>
<accession>A0A5B1CFC2</accession>
<dbReference type="RefSeq" id="WP_068264471.1">
    <property type="nucleotide sequence ID" value="NZ_LWSK01000061.1"/>
</dbReference>
<dbReference type="Proteomes" id="UP000322699">
    <property type="component" value="Unassembled WGS sequence"/>
</dbReference>
<feature type="domain" description="CBS" evidence="1">
    <location>
        <begin position="193"/>
        <end position="239"/>
    </location>
</feature>
<keyword evidence="3" id="KW-1185">Reference proteome</keyword>
<organism evidence="2 3">
    <name type="scientific">Rubripirellula obstinata</name>
    <dbReference type="NCBI Taxonomy" id="406547"/>
    <lineage>
        <taxon>Bacteria</taxon>
        <taxon>Pseudomonadati</taxon>
        <taxon>Planctomycetota</taxon>
        <taxon>Planctomycetia</taxon>
        <taxon>Pirellulales</taxon>
        <taxon>Pirellulaceae</taxon>
        <taxon>Rubripirellula</taxon>
    </lineage>
</organism>
<sequence>MTPDPLTEIADDVLNHSKRRRAKVRTLLGWFGYSRRRAQVVSEISRALESVGLRTQPDFQDEFFDNQVYFVPMAAVDDGASEQENEIESQVIEPPEEIEEYEPPEEIAAPVTLSIIENPTFRVSHFASARKAVVHALPGDTISQVTTVMLLKDFDQIPIMRTTREVKGVVSWKSIAQANASGKSTDLATHCMTQPQIIEQSDSMFEAVDRVLKYGCVLVRNQKREISGIITAHDVAKSFHELAKPYLLVGEIERLLRNLIANHFTQEDIRSVKKDDDREINDVTDLTFGQYRRLLENPVNWERLSINVERSIFIARLEEIRIARNEVMHFDPEGLQPEQKRQLWEFANFLHGLC</sequence>
<reference evidence="2 3" key="1">
    <citation type="submission" date="2019-08" db="EMBL/GenBank/DDBJ databases">
        <title>Deep-cultivation of Planctomycetes and their phenomic and genomic characterization uncovers novel biology.</title>
        <authorList>
            <person name="Wiegand S."/>
            <person name="Jogler M."/>
            <person name="Boedeker C."/>
            <person name="Pinto D."/>
            <person name="Vollmers J."/>
            <person name="Rivas-Marin E."/>
            <person name="Kohn T."/>
            <person name="Peeters S.H."/>
            <person name="Heuer A."/>
            <person name="Rast P."/>
            <person name="Oberbeckmann S."/>
            <person name="Bunk B."/>
            <person name="Jeske O."/>
            <person name="Meyerdierks A."/>
            <person name="Storesund J.E."/>
            <person name="Kallscheuer N."/>
            <person name="Luecker S."/>
            <person name="Lage O.M."/>
            <person name="Pohl T."/>
            <person name="Merkel B.J."/>
            <person name="Hornburger P."/>
            <person name="Mueller R.-W."/>
            <person name="Bruemmer F."/>
            <person name="Labrenz M."/>
            <person name="Spormann A.M."/>
            <person name="Op Den Camp H."/>
            <person name="Overmann J."/>
            <person name="Amann R."/>
            <person name="Jetten M.S.M."/>
            <person name="Mascher T."/>
            <person name="Medema M.H."/>
            <person name="Devos D.P."/>
            <person name="Kaster A.-K."/>
            <person name="Ovreas L."/>
            <person name="Rohde M."/>
            <person name="Galperin M.Y."/>
            <person name="Jogler C."/>
        </authorList>
    </citation>
    <scope>NUCLEOTIDE SEQUENCE [LARGE SCALE GENOMIC DNA]</scope>
    <source>
        <strain evidence="2 3">LF1</strain>
    </source>
</reference>
<protein>
    <submittedName>
        <fullName evidence="2">CBS domain protein</fullName>
    </submittedName>
</protein>
<dbReference type="EMBL" id="VRLW01000001">
    <property type="protein sequence ID" value="KAA1258004.1"/>
    <property type="molecule type" value="Genomic_DNA"/>
</dbReference>
<dbReference type="AlphaFoldDB" id="A0A5B1CFC2"/>
<dbReference type="OrthoDB" id="291940at2"/>
<comment type="caution">
    <text evidence="2">The sequence shown here is derived from an EMBL/GenBank/DDBJ whole genome shotgun (WGS) entry which is preliminary data.</text>
</comment>
<dbReference type="Gene3D" id="3.10.580.10">
    <property type="entry name" value="CBS-domain"/>
    <property type="match status" value="1"/>
</dbReference>